<feature type="region of interest" description="Disordered" evidence="2">
    <location>
        <begin position="226"/>
        <end position="245"/>
    </location>
</feature>
<accession>A0A0P1IX48</accession>
<keyword evidence="5" id="KW-1185">Reference proteome</keyword>
<keyword evidence="4" id="KW-0969">Cilium</keyword>
<dbReference type="GO" id="GO:0005886">
    <property type="term" value="C:plasma membrane"/>
    <property type="evidence" value="ECO:0007669"/>
    <property type="project" value="TreeGrafter"/>
</dbReference>
<feature type="compositionally biased region" description="Basic and acidic residues" evidence="2">
    <location>
        <begin position="226"/>
        <end position="242"/>
    </location>
</feature>
<dbReference type="Gene3D" id="3.40.1690.10">
    <property type="entry name" value="secretion proteins EscU"/>
    <property type="match status" value="1"/>
</dbReference>
<dbReference type="GO" id="GO:0009306">
    <property type="term" value="P:protein secretion"/>
    <property type="evidence" value="ECO:0007669"/>
    <property type="project" value="InterPro"/>
</dbReference>
<proteinExistence type="inferred from homology"/>
<protein>
    <submittedName>
        <fullName evidence="4">Flagellar biosynthetic protein FlhB</fullName>
    </submittedName>
</protein>
<organism evidence="4 5">
    <name type="scientific">Shimia thalassica</name>
    <dbReference type="NCBI Taxonomy" id="1715693"/>
    <lineage>
        <taxon>Bacteria</taxon>
        <taxon>Pseudomonadati</taxon>
        <taxon>Pseudomonadota</taxon>
        <taxon>Alphaproteobacteria</taxon>
        <taxon>Rhodobacterales</taxon>
        <taxon>Roseobacteraceae</taxon>
    </lineage>
</organism>
<reference evidence="5" key="1">
    <citation type="submission" date="2015-09" db="EMBL/GenBank/DDBJ databases">
        <authorList>
            <person name="Rodrigo-Torres Lidia"/>
            <person name="Arahal R.David."/>
        </authorList>
    </citation>
    <scope>NUCLEOTIDE SEQUENCE [LARGE SCALE GENOMIC DNA]</scope>
    <source>
        <strain evidence="5">CECT 7735</strain>
    </source>
</reference>
<dbReference type="EMBL" id="CYTW01000006">
    <property type="protein sequence ID" value="CUK12673.1"/>
    <property type="molecule type" value="Genomic_DNA"/>
</dbReference>
<comment type="similarity">
    <text evidence="1">Belongs to the type III secretion exporter family.</text>
</comment>
<evidence type="ECO:0000313" key="4">
    <source>
        <dbReference type="EMBL" id="CUK12673.1"/>
    </source>
</evidence>
<dbReference type="PANTHER" id="PTHR30531">
    <property type="entry name" value="FLAGELLAR BIOSYNTHETIC PROTEIN FLHB"/>
    <property type="match status" value="1"/>
</dbReference>
<sequence length="358" mass="39699">MSAEDDSEKSFDPTPQKLEKARRKGEIAKSLDVQVAAAYAGFCLCLAAVGGSVLLSTAARLRYPFEFTNEFSNQIFDGAFPAAVAGWGVKIASGLVPLFAVPAIFVLLSILLQRAFTFVPSKLQFKMSRINPLQNAKSKFGRSGLFEFAKSFIKLMFYSICLGLLLRARLDEMAQLIHSEPQALMMGIGALTLEFLLISVLITAAIATIDLLWQRQEHIRKNMMSRKELTDEAKDNEGDAQLKQKRRQRAQQIALTQMMQDVPSADVVIVNPTHYAVALKWSRQKQSAPVCVAKGVDEIAGKIRELAQENAVPIHSDPPCARLLFATVEIGNEIAPDHYLAVAAAIRFSEEMRRKTWK</sequence>
<dbReference type="InterPro" id="IPR029025">
    <property type="entry name" value="T3SS_substrate_exporter_C"/>
</dbReference>
<dbReference type="STRING" id="1715693.PH7735_03703"/>
<feature type="transmembrane region" description="Helical" evidence="3">
    <location>
        <begin position="95"/>
        <end position="119"/>
    </location>
</feature>
<evidence type="ECO:0000256" key="1">
    <source>
        <dbReference type="ARBA" id="ARBA00010690"/>
    </source>
</evidence>
<gene>
    <name evidence="4" type="primary">flhB</name>
    <name evidence="4" type="ORF">PH7735_03703</name>
</gene>
<dbReference type="PRINTS" id="PR00950">
    <property type="entry name" value="TYPE3IMSPROT"/>
</dbReference>
<dbReference type="RefSeq" id="WP_058312874.1">
    <property type="nucleotide sequence ID" value="NZ_CYTW01000006.1"/>
</dbReference>
<dbReference type="AlphaFoldDB" id="A0A0P1IX48"/>
<name>A0A0P1IX48_9RHOB</name>
<dbReference type="SUPFAM" id="SSF160544">
    <property type="entry name" value="EscU C-terminal domain-like"/>
    <property type="match status" value="1"/>
</dbReference>
<feature type="transmembrane region" description="Helical" evidence="3">
    <location>
        <begin position="36"/>
        <end position="59"/>
    </location>
</feature>
<feature type="transmembrane region" description="Helical" evidence="3">
    <location>
        <begin position="190"/>
        <end position="213"/>
    </location>
</feature>
<keyword evidence="4" id="KW-0282">Flagellum</keyword>
<dbReference type="Proteomes" id="UP000051870">
    <property type="component" value="Unassembled WGS sequence"/>
</dbReference>
<keyword evidence="3" id="KW-0472">Membrane</keyword>
<evidence type="ECO:0000256" key="3">
    <source>
        <dbReference type="SAM" id="Phobius"/>
    </source>
</evidence>
<keyword evidence="3" id="KW-1133">Transmembrane helix</keyword>
<evidence type="ECO:0000256" key="2">
    <source>
        <dbReference type="SAM" id="MobiDB-lite"/>
    </source>
</evidence>
<dbReference type="Pfam" id="PF01312">
    <property type="entry name" value="Bac_export_2"/>
    <property type="match status" value="1"/>
</dbReference>
<keyword evidence="4" id="KW-0966">Cell projection</keyword>
<evidence type="ECO:0000313" key="5">
    <source>
        <dbReference type="Proteomes" id="UP000051870"/>
    </source>
</evidence>
<feature type="transmembrane region" description="Helical" evidence="3">
    <location>
        <begin position="152"/>
        <end position="170"/>
    </location>
</feature>
<dbReference type="InterPro" id="IPR006135">
    <property type="entry name" value="T3SS_substrate_exporter"/>
</dbReference>
<dbReference type="GeneID" id="83882676"/>
<keyword evidence="3" id="KW-0812">Transmembrane</keyword>
<feature type="region of interest" description="Disordered" evidence="2">
    <location>
        <begin position="1"/>
        <end position="21"/>
    </location>
</feature>
<dbReference type="PANTHER" id="PTHR30531:SF12">
    <property type="entry name" value="FLAGELLAR BIOSYNTHETIC PROTEIN FLHB"/>
    <property type="match status" value="1"/>
</dbReference>